<feature type="region of interest" description="Disordered" evidence="1">
    <location>
        <begin position="1"/>
        <end position="38"/>
    </location>
</feature>
<feature type="region of interest" description="Disordered" evidence="1">
    <location>
        <begin position="291"/>
        <end position="340"/>
    </location>
</feature>
<gene>
    <name evidence="2" type="ORF">RHO25_008662</name>
</gene>
<feature type="compositionally biased region" description="Basic and acidic residues" evidence="1">
    <location>
        <begin position="359"/>
        <end position="368"/>
    </location>
</feature>
<organism evidence="2 3">
    <name type="scientific">Cercospora beticola</name>
    <name type="common">Sugarbeet leaf spot fungus</name>
    <dbReference type="NCBI Taxonomy" id="122368"/>
    <lineage>
        <taxon>Eukaryota</taxon>
        <taxon>Fungi</taxon>
        <taxon>Dikarya</taxon>
        <taxon>Ascomycota</taxon>
        <taxon>Pezizomycotina</taxon>
        <taxon>Dothideomycetes</taxon>
        <taxon>Dothideomycetidae</taxon>
        <taxon>Mycosphaerellales</taxon>
        <taxon>Mycosphaerellaceae</taxon>
        <taxon>Cercospora</taxon>
    </lineage>
</organism>
<accession>A0ABZ0NWV5</accession>
<dbReference type="Proteomes" id="UP001302367">
    <property type="component" value="Chromosome 5"/>
</dbReference>
<dbReference type="RefSeq" id="XP_065459160.1">
    <property type="nucleotide sequence ID" value="XM_065603088.1"/>
</dbReference>
<protein>
    <submittedName>
        <fullName evidence="2">Uncharacterized protein</fullName>
    </submittedName>
</protein>
<dbReference type="GeneID" id="90644493"/>
<feature type="region of interest" description="Disordered" evidence="1">
    <location>
        <begin position="359"/>
        <end position="383"/>
    </location>
</feature>
<feature type="region of interest" description="Disordered" evidence="1">
    <location>
        <begin position="77"/>
        <end position="135"/>
    </location>
</feature>
<keyword evidence="3" id="KW-1185">Reference proteome</keyword>
<feature type="compositionally biased region" description="Polar residues" evidence="1">
    <location>
        <begin position="293"/>
        <end position="308"/>
    </location>
</feature>
<dbReference type="EMBL" id="CP134188">
    <property type="protein sequence ID" value="WPB04018.1"/>
    <property type="molecule type" value="Genomic_DNA"/>
</dbReference>
<feature type="compositionally biased region" description="Polar residues" evidence="1">
    <location>
        <begin position="252"/>
        <end position="270"/>
    </location>
</feature>
<name>A0ABZ0NWV5_CERBT</name>
<reference evidence="2 3" key="1">
    <citation type="submission" date="2023-09" db="EMBL/GenBank/DDBJ databases">
        <title>Complete-Gapless Cercospora beticola genome.</title>
        <authorList>
            <person name="Wyatt N.A."/>
            <person name="Spanner R.E."/>
            <person name="Bolton M.D."/>
        </authorList>
    </citation>
    <scope>NUCLEOTIDE SEQUENCE [LARGE SCALE GENOMIC DNA]</scope>
    <source>
        <strain evidence="2">Cb09-40</strain>
    </source>
</reference>
<evidence type="ECO:0000313" key="3">
    <source>
        <dbReference type="Proteomes" id="UP001302367"/>
    </source>
</evidence>
<evidence type="ECO:0000313" key="2">
    <source>
        <dbReference type="EMBL" id="WPB04018.1"/>
    </source>
</evidence>
<evidence type="ECO:0000256" key="1">
    <source>
        <dbReference type="SAM" id="MobiDB-lite"/>
    </source>
</evidence>
<feature type="region of interest" description="Disordered" evidence="1">
    <location>
        <begin position="153"/>
        <end position="197"/>
    </location>
</feature>
<sequence length="383" mass="42579">MRSPPSTHGPRIRTRSSSLTWERTHENKSQKSRVVSSANGIDNRASALTTFPLDLLHRDSPLDELSQQLSRLAAGAYRPRSVGRSFERRPGRGISLLSGNPFEVSGESDLPDLPKEPSGHRALSSPISKPADNAKIRRDSLVDPQDLYELSLALPSPQVQPLPDLSPSGQRQAMSPSRDVDSSSSIPCGTPKGPPHVTVYDDSLPMSLQPQTPADLVRSTARRYRHSPSSSRRIHGELVSSPLSAVPERASNRQTYPMSNSRQESVTSDTPVRAPAVTPARHTLFVDHRASPMQPTRSPIYQSSTPIRSPQHDLVRHHNHTTQQQIPLRQSHRQERTGNSENDIEAALEAVEQDRHTWVSRREQHGELDVTPPAEGRFERYFT</sequence>
<feature type="region of interest" description="Disordered" evidence="1">
    <location>
        <begin position="218"/>
        <end position="272"/>
    </location>
</feature>
<proteinExistence type="predicted"/>